<reference evidence="1 2" key="1">
    <citation type="submission" date="2020-04" db="EMBL/GenBank/DDBJ databases">
        <title>Whole-genome sequencing of Vibrio spp. from China reveals different genetic environments of blaCTX-M-14 among diverse lineages.</title>
        <authorList>
            <person name="Zheng Z."/>
            <person name="Ye L."/>
            <person name="Chen S."/>
        </authorList>
    </citation>
    <scope>NUCLEOTIDE SEQUENCE [LARGE SCALE GENOMIC DNA]</scope>
    <source>
        <strain evidence="1 2">Vb0551</strain>
    </source>
</reference>
<evidence type="ECO:0008006" key="3">
    <source>
        <dbReference type="Google" id="ProtNLM"/>
    </source>
</evidence>
<dbReference type="Proteomes" id="UP000518904">
    <property type="component" value="Unassembled WGS sequence"/>
</dbReference>
<evidence type="ECO:0000313" key="2">
    <source>
        <dbReference type="Proteomes" id="UP000518904"/>
    </source>
</evidence>
<sequence>MGLVVKVLCGHFCIACLRPLTRRYTL</sequence>
<dbReference type="AlphaFoldDB" id="A0A7Y0SJZ5"/>
<protein>
    <recommendedName>
        <fullName evidence="3">DUF3265 domain-containing protein</fullName>
    </recommendedName>
</protein>
<evidence type="ECO:0000313" key="1">
    <source>
        <dbReference type="EMBL" id="NMU84815.1"/>
    </source>
</evidence>
<gene>
    <name evidence="1" type="ORF">HKB16_18310</name>
</gene>
<name>A0A7Y0SJZ5_VIBPH</name>
<organism evidence="1 2">
    <name type="scientific">Vibrio parahaemolyticus</name>
    <dbReference type="NCBI Taxonomy" id="670"/>
    <lineage>
        <taxon>Bacteria</taxon>
        <taxon>Pseudomonadati</taxon>
        <taxon>Pseudomonadota</taxon>
        <taxon>Gammaproteobacteria</taxon>
        <taxon>Vibrionales</taxon>
        <taxon>Vibrionaceae</taxon>
        <taxon>Vibrio</taxon>
    </lineage>
</organism>
<comment type="caution">
    <text evidence="1">The sequence shown here is derived from an EMBL/GenBank/DDBJ whole genome shotgun (WGS) entry which is preliminary data.</text>
</comment>
<dbReference type="AntiFam" id="ANF00277">
    <property type="entry name" value="Spurious ORF (formerly Pfam entry PF11665)"/>
</dbReference>
<dbReference type="EMBL" id="JABCLB010002167">
    <property type="protein sequence ID" value="NMU84815.1"/>
    <property type="molecule type" value="Genomic_DNA"/>
</dbReference>
<proteinExistence type="predicted"/>
<accession>A0A7Y0SJZ5</accession>